<dbReference type="OrthoDB" id="9777711at2"/>
<dbReference type="SUPFAM" id="SSF52096">
    <property type="entry name" value="ClpP/crotonase"/>
    <property type="match status" value="1"/>
</dbReference>
<dbReference type="PANTHER" id="PTHR11941">
    <property type="entry name" value="ENOYL-COA HYDRATASE-RELATED"/>
    <property type="match status" value="1"/>
</dbReference>
<dbReference type="Gene3D" id="3.90.226.10">
    <property type="entry name" value="2-enoyl-CoA Hydratase, Chain A, domain 1"/>
    <property type="match status" value="1"/>
</dbReference>
<organism evidence="3 4">
    <name type="scientific">Zhongshania marina</name>
    <dbReference type="NCBI Taxonomy" id="2304603"/>
    <lineage>
        <taxon>Bacteria</taxon>
        <taxon>Pseudomonadati</taxon>
        <taxon>Pseudomonadota</taxon>
        <taxon>Gammaproteobacteria</taxon>
        <taxon>Cellvibrionales</taxon>
        <taxon>Spongiibacteraceae</taxon>
        <taxon>Zhongshania</taxon>
    </lineage>
</organism>
<dbReference type="EMBL" id="PQGG01000040">
    <property type="protein sequence ID" value="POP51400.1"/>
    <property type="molecule type" value="Genomic_DNA"/>
</dbReference>
<comment type="caution">
    <text evidence="3">The sequence shown here is derived from an EMBL/GenBank/DDBJ whole genome shotgun (WGS) entry which is preliminary data.</text>
</comment>
<keyword evidence="2" id="KW-0456">Lyase</keyword>
<name>A0A2S4HBQ9_9GAMM</name>
<evidence type="ECO:0000313" key="4">
    <source>
        <dbReference type="Proteomes" id="UP000237222"/>
    </source>
</evidence>
<dbReference type="AlphaFoldDB" id="A0A2S4HBQ9"/>
<dbReference type="InterPro" id="IPR001753">
    <property type="entry name" value="Enoyl-CoA_hydra/iso"/>
</dbReference>
<evidence type="ECO:0000313" key="3">
    <source>
        <dbReference type="EMBL" id="POP51400.1"/>
    </source>
</evidence>
<evidence type="ECO:0000256" key="1">
    <source>
        <dbReference type="ARBA" id="ARBA00005254"/>
    </source>
</evidence>
<evidence type="ECO:0000256" key="2">
    <source>
        <dbReference type="ARBA" id="ARBA00023239"/>
    </source>
</evidence>
<dbReference type="InterPro" id="IPR029045">
    <property type="entry name" value="ClpP/crotonase-like_dom_sf"/>
</dbReference>
<dbReference type="PANTHER" id="PTHR11941:SF54">
    <property type="entry name" value="ENOYL-COA HYDRATASE, MITOCHONDRIAL"/>
    <property type="match status" value="1"/>
</dbReference>
<dbReference type="Gene3D" id="1.10.12.10">
    <property type="entry name" value="Lyase 2-enoyl-coa Hydratase, Chain A, domain 2"/>
    <property type="match status" value="1"/>
</dbReference>
<dbReference type="CDD" id="cd06558">
    <property type="entry name" value="crotonase-like"/>
    <property type="match status" value="1"/>
</dbReference>
<gene>
    <name evidence="3" type="ORF">C0068_17340</name>
</gene>
<sequence length="271" mass="29439">MSSQPILCDATLTVTNRYATLCFERDDVRNALTGTSLIDDLCSTLEWANRNKDISCLIITGAGSAFSSGGNIKEMRDKVGMFGGSPSEISDSYKNGIQRISRAMHSAEIVTIAAVNGAAVGAGFDLCCMADIRIGCEKTRFGETFINLGIIPGDGGAWFLQRLIGYQRAAELTFSGRIIESAEALSLGLLLECVPKETLLAVAERYAKEYASKPPQALRATKRLLKLAQRQELGDFLEVCADVQSQCHQTEDHQRALKAFLDKTPAQFEGN</sequence>
<comment type="similarity">
    <text evidence="1">Belongs to the enoyl-CoA hydratase/isomerase family.</text>
</comment>
<reference evidence="3" key="1">
    <citation type="submission" date="2018-01" db="EMBL/GenBank/DDBJ databases">
        <authorList>
            <person name="Yu X.-D."/>
        </authorList>
    </citation>
    <scope>NUCLEOTIDE SEQUENCE</scope>
    <source>
        <strain evidence="3">ZX-21</strain>
    </source>
</reference>
<dbReference type="RefSeq" id="WP_103685736.1">
    <property type="nucleotide sequence ID" value="NZ_PQGG01000040.1"/>
</dbReference>
<dbReference type="Pfam" id="PF00378">
    <property type="entry name" value="ECH_1"/>
    <property type="match status" value="1"/>
</dbReference>
<dbReference type="GO" id="GO:0006635">
    <property type="term" value="P:fatty acid beta-oxidation"/>
    <property type="evidence" value="ECO:0007669"/>
    <property type="project" value="TreeGrafter"/>
</dbReference>
<dbReference type="InterPro" id="IPR014748">
    <property type="entry name" value="Enoyl-CoA_hydra_C"/>
</dbReference>
<dbReference type="Proteomes" id="UP000237222">
    <property type="component" value="Unassembled WGS sequence"/>
</dbReference>
<accession>A0A2S4HBQ9</accession>
<proteinExistence type="inferred from homology"/>
<dbReference type="GO" id="GO:0016829">
    <property type="term" value="F:lyase activity"/>
    <property type="evidence" value="ECO:0007669"/>
    <property type="project" value="UniProtKB-KW"/>
</dbReference>
<protein>
    <submittedName>
        <fullName evidence="3">Enoyl-CoA hydratase</fullName>
    </submittedName>
</protein>